<feature type="region of interest" description="Disordered" evidence="1">
    <location>
        <begin position="280"/>
        <end position="309"/>
    </location>
</feature>
<dbReference type="Proteomes" id="UP000479000">
    <property type="component" value="Unassembled WGS sequence"/>
</dbReference>
<organism evidence="2 3">
    <name type="scientific">Nesidiocoris tenuis</name>
    <dbReference type="NCBI Taxonomy" id="355587"/>
    <lineage>
        <taxon>Eukaryota</taxon>
        <taxon>Metazoa</taxon>
        <taxon>Ecdysozoa</taxon>
        <taxon>Arthropoda</taxon>
        <taxon>Hexapoda</taxon>
        <taxon>Insecta</taxon>
        <taxon>Pterygota</taxon>
        <taxon>Neoptera</taxon>
        <taxon>Paraneoptera</taxon>
        <taxon>Hemiptera</taxon>
        <taxon>Heteroptera</taxon>
        <taxon>Panheteroptera</taxon>
        <taxon>Cimicomorpha</taxon>
        <taxon>Miridae</taxon>
        <taxon>Dicyphina</taxon>
        <taxon>Nesidiocoris</taxon>
    </lineage>
</organism>
<accession>A0A6H5H4G1</accession>
<dbReference type="OrthoDB" id="6226069at2759"/>
<name>A0A6H5H4G1_9HEMI</name>
<gene>
    <name evidence="2" type="ORF">NTEN_LOCUS15727</name>
</gene>
<dbReference type="EMBL" id="CADCXU010023158">
    <property type="protein sequence ID" value="CAB0010705.1"/>
    <property type="molecule type" value="Genomic_DNA"/>
</dbReference>
<evidence type="ECO:0000256" key="1">
    <source>
        <dbReference type="SAM" id="MobiDB-lite"/>
    </source>
</evidence>
<reference evidence="2 3" key="1">
    <citation type="submission" date="2020-02" db="EMBL/GenBank/DDBJ databases">
        <authorList>
            <person name="Ferguson B K."/>
        </authorList>
    </citation>
    <scope>NUCLEOTIDE SEQUENCE [LARGE SCALE GENOMIC DNA]</scope>
</reference>
<keyword evidence="3" id="KW-1185">Reference proteome</keyword>
<sequence>MEVLCVIYAPLVYFHIYGVNGSIEIVLKSRIGTELQEKLFLLHIYSELLPEQIAILRGSGSSSLKQLREKPEKLTFSQHFTKIMTTPTTGERLYLFERHAARHDRVPGVNGSIGIVLKSRIGTELQKKLFLIHIHTESLPEQVSWCVDNTQYFHILKRKIVTRFEYILTTLEAVWKPVGVRAFRDKHFSSRNLKKEGKKQNSHQSAIHYPIAGGGGKKMPCCDWPRWRRRFTKLILLAFPIHIPMFIVPRTASNRIVCGRLETPPLLPLPTFTNSHNHQTPTVGVPRHSPSHLHPVRGKNSRRVPAVRNGSTQAQSRFVVLSERIPSSELGEM</sequence>
<proteinExistence type="predicted"/>
<evidence type="ECO:0000313" key="2">
    <source>
        <dbReference type="EMBL" id="CAB0010705.1"/>
    </source>
</evidence>
<feature type="compositionally biased region" description="Basic residues" evidence="1">
    <location>
        <begin position="289"/>
        <end position="302"/>
    </location>
</feature>
<protein>
    <submittedName>
        <fullName evidence="2">Uncharacterized protein</fullName>
    </submittedName>
</protein>
<evidence type="ECO:0000313" key="3">
    <source>
        <dbReference type="Proteomes" id="UP000479000"/>
    </source>
</evidence>
<dbReference type="AlphaFoldDB" id="A0A6H5H4G1"/>